<dbReference type="Pfam" id="PF07719">
    <property type="entry name" value="TPR_2"/>
    <property type="match status" value="1"/>
</dbReference>
<keyword evidence="1" id="KW-0677">Repeat</keyword>
<dbReference type="KEGG" id="dgg:DGI_3272"/>
<dbReference type="InterPro" id="IPR011990">
    <property type="entry name" value="TPR-like_helical_dom_sf"/>
</dbReference>
<evidence type="ECO:0000259" key="4">
    <source>
        <dbReference type="PROSITE" id="PS50887"/>
    </source>
</evidence>
<dbReference type="Pfam" id="PF00990">
    <property type="entry name" value="GGDEF"/>
    <property type="match status" value="1"/>
</dbReference>
<reference evidence="6" key="2">
    <citation type="submission" date="2013-07" db="EMBL/GenBank/DDBJ databases">
        <authorList>
            <person name="Morais-Silva F.O."/>
            <person name="Rezende A.M."/>
            <person name="Pimentel C."/>
            <person name="Resende D.M."/>
            <person name="Santos C.I."/>
            <person name="Clemente C."/>
            <person name="de Oliveira L.M."/>
            <person name="da Silva S.M."/>
            <person name="Costa D.A."/>
            <person name="Varela-Raposo A."/>
            <person name="Horacio E.C.A."/>
            <person name="Matos M."/>
            <person name="Flores O."/>
            <person name="Ruiz J.C."/>
            <person name="Rodrigues-Pousada C."/>
        </authorList>
    </citation>
    <scope>NUCLEOTIDE SEQUENCE [LARGE SCALE GENOMIC DNA]</scope>
    <source>
        <strain evidence="6">ATCC 19364 / DSM 1382 / NCIMB 9332 / VKM B-1759</strain>
    </source>
</reference>
<dbReference type="HOGENOM" id="CLU_351178_0_0_7"/>
<dbReference type="InterPro" id="IPR043128">
    <property type="entry name" value="Rev_trsase/Diguanyl_cyclase"/>
</dbReference>
<dbReference type="InterPro" id="IPR013105">
    <property type="entry name" value="TPR_2"/>
</dbReference>
<dbReference type="OrthoDB" id="5430072at2"/>
<dbReference type="SMART" id="SM00267">
    <property type="entry name" value="GGDEF"/>
    <property type="match status" value="1"/>
</dbReference>
<dbReference type="STRING" id="1121448.DGI_3272"/>
<gene>
    <name evidence="5" type="ORF">DGI_3272</name>
</gene>
<accession>T2GG63</accession>
<feature type="repeat" description="TPR" evidence="3">
    <location>
        <begin position="668"/>
        <end position="701"/>
    </location>
</feature>
<dbReference type="EMBL" id="CP006585">
    <property type="protein sequence ID" value="AGW14972.1"/>
    <property type="molecule type" value="Genomic_DNA"/>
</dbReference>
<dbReference type="SMART" id="SM00028">
    <property type="entry name" value="TPR"/>
    <property type="match status" value="5"/>
</dbReference>
<evidence type="ECO:0000313" key="5">
    <source>
        <dbReference type="EMBL" id="AGW14972.1"/>
    </source>
</evidence>
<dbReference type="Gene3D" id="1.25.40.10">
    <property type="entry name" value="Tetratricopeptide repeat domain"/>
    <property type="match status" value="1"/>
</dbReference>
<reference evidence="5 6" key="1">
    <citation type="journal article" date="2013" name="J. Bacteriol.">
        <title>Roles of HynAB and Ech, the only two hydrogenases found in the model sulfate reducer Desulfovibrio gigas.</title>
        <authorList>
            <person name="Morais-Silva F.O."/>
            <person name="Santos C.I."/>
            <person name="Rodrigues R."/>
            <person name="Pereira I.A."/>
            <person name="Rodrigues-Pousada C."/>
        </authorList>
    </citation>
    <scope>NUCLEOTIDE SEQUENCE [LARGE SCALE GENOMIC DNA]</scope>
    <source>
        <strain evidence="6">ATCC 19364 / DSM 1382 / NCIMB 9332 / VKM B-1759</strain>
    </source>
</reference>
<dbReference type="InterPro" id="IPR029787">
    <property type="entry name" value="Nucleotide_cyclase"/>
</dbReference>
<dbReference type="SUPFAM" id="SSF48452">
    <property type="entry name" value="TPR-like"/>
    <property type="match status" value="1"/>
</dbReference>
<dbReference type="eggNOG" id="COG2199">
    <property type="taxonomic scope" value="Bacteria"/>
</dbReference>
<evidence type="ECO:0000256" key="2">
    <source>
        <dbReference type="ARBA" id="ARBA00022803"/>
    </source>
</evidence>
<dbReference type="PROSITE" id="PS50887">
    <property type="entry name" value="GGDEF"/>
    <property type="match status" value="1"/>
</dbReference>
<sequence length="834" mass="90430">MHSRTIPTASTVTLLRQDLVAYEPLLKESLGRFIAFKAGHLFFPQSLPAETRGEDGAYRAAHLARERKVLVPLLFEGKLLGMMVLKGVSLKAPKTTLASLPQLATSCLEQLFLHKLATSDPLTGLPHRQAFLAEVAREIDAVRLASRPHYTHSAAAGGLQLPPDAAVVEDGADPAALPACSEIDPMPAGIPWRAAMGLVAVQLGGLEHIVQRAGHCFAEDALRKAARALAQALPETALPARVGDALFAVFVREATPRLCRETALAVRQALDDLVLTHEVTGCNFRVAASCGHACFPQDIDGSQAERNPAELARVLLDRARKAAAAARDASPERVFAFRQVLEEGGRVSRLLPMHRCIITLGASLGAQEGQRFLVWGKDKPRTAAGGNGLSPLFKGELLIMETSREQSQAEVMHLSDPSWTVEVGDRLTLVRDARNETVPGAATPGGPARDLLTGLLLYRDFLEHLRNAREAQDVFSLALVRVRPKASDGDEAGERFHEHAERLVAEAASLARELLGPEAVGGRFSLNSCIFFHPGQSAEAVLAAHKALAERLDRRGVEAAVGVAGYPFLHYRKADMLDNCRKALEYALLLPAPHLGLCDSLALTIHGDKLFSQNDLFNALEEYKLALLADENNNLARVSLGVCEARLARLPQAREHFEEAVTRDPSDPKALYNLGCVCQRQGEAAAARKAFRRCIALDPGHLYAYIRLGQLSEADGALPQALSWFNKAAALHGGYALTRRPLARLYHTMGRLEEARECLHQALSYDPKDAHSLHLLARMYLDAGEDPELAKVLASQSVALMPGHAPFIKELARALDALGRPQDARDCLAKAQGM</sequence>
<dbReference type="AlphaFoldDB" id="T2GG63"/>
<dbReference type="PATRIC" id="fig|1121448.10.peg.3226"/>
<protein>
    <submittedName>
        <fullName evidence="5">Putative diguanylate cyclase and serine/threonine protein kinase with TPR repeats</fullName>
    </submittedName>
</protein>
<feature type="repeat" description="TPR" evidence="3">
    <location>
        <begin position="736"/>
        <end position="769"/>
    </location>
</feature>
<evidence type="ECO:0000256" key="1">
    <source>
        <dbReference type="ARBA" id="ARBA00022737"/>
    </source>
</evidence>
<feature type="repeat" description="TPR" evidence="3">
    <location>
        <begin position="634"/>
        <end position="667"/>
    </location>
</feature>
<dbReference type="GO" id="GO:0004674">
    <property type="term" value="F:protein serine/threonine kinase activity"/>
    <property type="evidence" value="ECO:0007669"/>
    <property type="project" value="UniProtKB-KW"/>
</dbReference>
<dbReference type="InterPro" id="IPR000160">
    <property type="entry name" value="GGDEF_dom"/>
</dbReference>
<name>T2GG63_MEGG1</name>
<keyword evidence="5" id="KW-0723">Serine/threonine-protein kinase</keyword>
<dbReference type="RefSeq" id="WP_021762071.1">
    <property type="nucleotide sequence ID" value="NC_022444.1"/>
</dbReference>
<keyword evidence="5" id="KW-0418">Kinase</keyword>
<evidence type="ECO:0000256" key="3">
    <source>
        <dbReference type="PROSITE-ProRule" id="PRU00339"/>
    </source>
</evidence>
<dbReference type="Proteomes" id="UP000016587">
    <property type="component" value="Chromosome"/>
</dbReference>
<dbReference type="SUPFAM" id="SSF55073">
    <property type="entry name" value="Nucleotide cyclase"/>
    <property type="match status" value="1"/>
</dbReference>
<proteinExistence type="predicted"/>
<dbReference type="Gene3D" id="3.30.70.270">
    <property type="match status" value="1"/>
</dbReference>
<evidence type="ECO:0000313" key="6">
    <source>
        <dbReference type="Proteomes" id="UP000016587"/>
    </source>
</evidence>
<dbReference type="Pfam" id="PF14559">
    <property type="entry name" value="TPR_19"/>
    <property type="match status" value="1"/>
</dbReference>
<dbReference type="PROSITE" id="PS50005">
    <property type="entry name" value="TPR"/>
    <property type="match status" value="3"/>
</dbReference>
<organism evidence="5 6">
    <name type="scientific">Megalodesulfovibrio gigas (strain ATCC 19364 / DSM 1382 / NCIMB 9332 / VKM B-1759)</name>
    <name type="common">Desulfovibrio gigas</name>
    <dbReference type="NCBI Taxonomy" id="1121448"/>
    <lineage>
        <taxon>Bacteria</taxon>
        <taxon>Pseudomonadati</taxon>
        <taxon>Thermodesulfobacteriota</taxon>
        <taxon>Desulfovibrionia</taxon>
        <taxon>Desulfovibrionales</taxon>
        <taxon>Desulfovibrionaceae</taxon>
        <taxon>Megalodesulfovibrio</taxon>
    </lineage>
</organism>
<dbReference type="eggNOG" id="COG0457">
    <property type="taxonomic scope" value="Bacteria"/>
</dbReference>
<dbReference type="InterPro" id="IPR019734">
    <property type="entry name" value="TPR_rpt"/>
</dbReference>
<dbReference type="PANTHER" id="PTHR12558">
    <property type="entry name" value="CELL DIVISION CYCLE 16,23,27"/>
    <property type="match status" value="1"/>
</dbReference>
<keyword evidence="6" id="KW-1185">Reference proteome</keyword>
<keyword evidence="5" id="KW-0808">Transferase</keyword>
<keyword evidence="2 3" id="KW-0802">TPR repeat</keyword>
<dbReference type="PANTHER" id="PTHR12558:SF13">
    <property type="entry name" value="CELL DIVISION CYCLE PROTEIN 27 HOMOLOG"/>
    <property type="match status" value="1"/>
</dbReference>
<feature type="domain" description="GGDEF" evidence="4">
    <location>
        <begin position="194"/>
        <end position="339"/>
    </location>
</feature>